<sequence length="108" mass="12133">MVVKIPHSVVPYFLALAGLLEDKPFINQHYVKMNELLPFIQAKNIIYQPVVVANNVIKPIGPAYVQFTIEFARALGYVCLEHAHTSAKSIHPLTPTHVECVIQLVKMN</sequence>
<dbReference type="Proteomes" id="UP000326476">
    <property type="component" value="Unassembled WGS sequence"/>
</dbReference>
<comment type="caution">
    <text evidence="1">The sequence shown here is derived from an EMBL/GenBank/DDBJ whole genome shotgun (WGS) entry which is preliminary data.</text>
</comment>
<dbReference type="AlphaFoldDB" id="A0A5N1BMR2"/>
<gene>
    <name evidence="1" type="ORF">F6I34_03505</name>
</gene>
<keyword evidence="2" id="KW-1185">Reference proteome</keyword>
<name>A0A5N1BMR2_9LACT</name>
<dbReference type="RefSeq" id="WP_111821599.1">
    <property type="nucleotide sequence ID" value="NZ_QMGY01000001.1"/>
</dbReference>
<protein>
    <submittedName>
        <fullName evidence="1">Uncharacterized protein</fullName>
    </submittedName>
</protein>
<dbReference type="EMBL" id="VYVN01000006">
    <property type="protein sequence ID" value="KAA9240996.1"/>
    <property type="molecule type" value="Genomic_DNA"/>
</dbReference>
<accession>A0A5N1BMR2</accession>
<evidence type="ECO:0000313" key="1">
    <source>
        <dbReference type="EMBL" id="KAA9240996.1"/>
    </source>
</evidence>
<evidence type="ECO:0000313" key="2">
    <source>
        <dbReference type="Proteomes" id="UP000326476"/>
    </source>
</evidence>
<reference evidence="2" key="1">
    <citation type="submission" date="2019-09" db="EMBL/GenBank/DDBJ databases">
        <title>Draft genome sequence assemblies of isolates from the urinary tract.</title>
        <authorList>
            <person name="Mores C.R."/>
            <person name="Putonti C."/>
            <person name="Wolfe A.J."/>
        </authorList>
    </citation>
    <scope>NUCLEOTIDE SEQUENCE [LARGE SCALE GENOMIC DNA]</scope>
    <source>
        <strain evidence="2">UMB8614</strain>
    </source>
</reference>
<proteinExistence type="predicted"/>
<organism evidence="1 2">
    <name type="scientific">Aerococcus tenax</name>
    <dbReference type="NCBI Taxonomy" id="3078812"/>
    <lineage>
        <taxon>Bacteria</taxon>
        <taxon>Bacillati</taxon>
        <taxon>Bacillota</taxon>
        <taxon>Bacilli</taxon>
        <taxon>Lactobacillales</taxon>
        <taxon>Aerococcaceae</taxon>
        <taxon>Aerococcus</taxon>
    </lineage>
</organism>